<dbReference type="GeneID" id="113718722"/>
<name>A0A6P6V919_COFAR</name>
<dbReference type="RefSeq" id="XP_027099428.1">
    <property type="nucleotide sequence ID" value="XM_027243627.2"/>
</dbReference>
<dbReference type="InterPro" id="IPR053224">
    <property type="entry name" value="Sensory_adhesion_molecule"/>
</dbReference>
<keyword evidence="1" id="KW-1185">Reference proteome</keyword>
<protein>
    <submittedName>
        <fullName evidence="2">Uncharacterized protein</fullName>
    </submittedName>
</protein>
<dbReference type="Proteomes" id="UP001652660">
    <property type="component" value="Chromosome 1e"/>
</dbReference>
<dbReference type="AlphaFoldDB" id="A0A6P6V919"/>
<dbReference type="OrthoDB" id="1902639at2759"/>
<sequence>MARSLCCSTRCLLVLFLISAVPIGYVIRLGTAGKAGRQVYEYQSVGWLRECSKWDDVNSRFIVSLFEGGMGVVPILPEHHHPKASALEEIQVVKDADLAGNATLGFTIDRPRNRVVVCIADILGNRYSALAAYDITTWNRLFLTKLSGPEDEKAFADDVAVDEEGNSYVTDPKGGKIWKVGATGQFLATIRNPLFTPPGWQNQIVGIKGIIYHPNGYFLVVHTMAGQLYKVATNAVAGKEAGPVVRLVKLVEGGSLKFGDGLELLSPTKLIVAGNPTRLVETTDDWDTARVSGVTKGATHRIVTAATVKDGRVYLNHILGLGYPKRKHILMEAVF</sequence>
<reference evidence="2" key="2">
    <citation type="submission" date="2025-08" db="UniProtKB">
        <authorList>
            <consortium name="RefSeq"/>
        </authorList>
    </citation>
    <scope>IDENTIFICATION</scope>
    <source>
        <tissue evidence="2">Leaves</tissue>
    </source>
</reference>
<evidence type="ECO:0000313" key="1">
    <source>
        <dbReference type="Proteomes" id="UP001652660"/>
    </source>
</evidence>
<dbReference type="PANTHER" id="PTHR31460:SF0">
    <property type="entry name" value="CALCIUM-DEPENDENT PHOSPHOTRIESTERASE SUPERFAMILY PROTEIN-RELATED"/>
    <property type="match status" value="1"/>
</dbReference>
<dbReference type="InterPro" id="IPR011042">
    <property type="entry name" value="6-blade_b-propeller_TolB-like"/>
</dbReference>
<reference evidence="1" key="1">
    <citation type="journal article" date="2025" name="Foods">
        <title>Unveiling the Microbial Signatures of Arabica Coffee Cherries: Insights into Ripeness Specific Diversity, Functional Traits, and Implications for Quality and Safety.</title>
        <authorList>
            <consortium name="RefSeq"/>
            <person name="Tenea G.N."/>
            <person name="Cifuentes V."/>
            <person name="Reyes P."/>
            <person name="Cevallos-Vallejos M."/>
        </authorList>
    </citation>
    <scope>NUCLEOTIDE SEQUENCE [LARGE SCALE GENOMIC DNA]</scope>
</reference>
<accession>A0A6P6V919</accession>
<organism evidence="1 2">
    <name type="scientific">Coffea arabica</name>
    <name type="common">Arabian coffee</name>
    <dbReference type="NCBI Taxonomy" id="13443"/>
    <lineage>
        <taxon>Eukaryota</taxon>
        <taxon>Viridiplantae</taxon>
        <taxon>Streptophyta</taxon>
        <taxon>Embryophyta</taxon>
        <taxon>Tracheophyta</taxon>
        <taxon>Spermatophyta</taxon>
        <taxon>Magnoliopsida</taxon>
        <taxon>eudicotyledons</taxon>
        <taxon>Gunneridae</taxon>
        <taxon>Pentapetalae</taxon>
        <taxon>asterids</taxon>
        <taxon>lamiids</taxon>
        <taxon>Gentianales</taxon>
        <taxon>Rubiaceae</taxon>
        <taxon>Ixoroideae</taxon>
        <taxon>Gardenieae complex</taxon>
        <taxon>Bertiereae - Coffeeae clade</taxon>
        <taxon>Coffeeae</taxon>
        <taxon>Coffea</taxon>
    </lineage>
</organism>
<evidence type="ECO:0000313" key="2">
    <source>
        <dbReference type="RefSeq" id="XP_027099428.1"/>
    </source>
</evidence>
<dbReference type="Gene3D" id="2.120.10.30">
    <property type="entry name" value="TolB, C-terminal domain"/>
    <property type="match status" value="1"/>
</dbReference>
<proteinExistence type="predicted"/>
<dbReference type="PANTHER" id="PTHR31460">
    <property type="match status" value="1"/>
</dbReference>
<dbReference type="SUPFAM" id="SSF63829">
    <property type="entry name" value="Calcium-dependent phosphotriesterase"/>
    <property type="match status" value="1"/>
</dbReference>
<gene>
    <name evidence="2" type="primary">LOC113718722</name>
</gene>
<dbReference type="GO" id="GO:0005783">
    <property type="term" value="C:endoplasmic reticulum"/>
    <property type="evidence" value="ECO:0007669"/>
    <property type="project" value="TreeGrafter"/>
</dbReference>